<keyword evidence="3 9" id="KW-1003">Cell membrane</keyword>
<dbReference type="EC" id="2.3.1.269" evidence="9"/>
<sequence>MGGLSGLGFAPYFVFPLAYLGLAAFAFLTRHSPSVLAAFVAGWAFGLGQFIVGLSWITESFAVEAEQFGMLAWPAVTALSTLLALFPASAAMTARYLGGSGPGTFFVLPATWSIAEMARGAILTGFPWNLIGYAWGFSDEVLQAISVTGIYGLGLLTVLLAILPLLITEKYKLGRRSAALLLILVPTIAFAALWTGGALRLAATDIGENGPRVRIVQPNIPQNQKWAAGQANAILDQLLALSTSGESDRPRYVVWPETSYPVLFEAGRNIPPALTASVPTGGMLLFGAVREAPERRADDPALLNSVLVLDEKGAVVADYDKRRLVPFGEFTPFKRVLRVTKMTVGDIDYVPGESSAPIQLVGLPAARVLICYEAIFPRSGDDEAGWILNVTNDAWFGISAGPYQHFLAARARALEAGLPLIRAANTGVSAIVDSYGRVTEMLPLNVSGVIDGSLPGPALTETLFRRAGNIPAVVSIALLIVAGAVAPRGSRQNAGVSVATSERS</sequence>
<comment type="catalytic activity">
    <reaction evidence="9">
        <text>N-terminal S-1,2-diacyl-sn-glyceryl-L-cysteinyl-[lipoprotein] + a glycerophospholipid = N-acyl-S-1,2-diacyl-sn-glyceryl-L-cysteinyl-[lipoprotein] + a 2-acyl-sn-glycero-3-phospholipid + H(+)</text>
        <dbReference type="Rhea" id="RHEA:48228"/>
        <dbReference type="Rhea" id="RHEA-COMP:14681"/>
        <dbReference type="Rhea" id="RHEA-COMP:14684"/>
        <dbReference type="ChEBI" id="CHEBI:15378"/>
        <dbReference type="ChEBI" id="CHEBI:136912"/>
        <dbReference type="ChEBI" id="CHEBI:140656"/>
        <dbReference type="ChEBI" id="CHEBI:140657"/>
        <dbReference type="ChEBI" id="CHEBI:140660"/>
        <dbReference type="EC" id="2.3.1.269"/>
    </reaction>
</comment>
<keyword evidence="6 9" id="KW-1133">Transmembrane helix</keyword>
<comment type="subcellular location">
    <subcellularLocation>
        <location evidence="1 9">Cell membrane</location>
        <topology evidence="1 9">Multi-pass membrane protein</topology>
    </subcellularLocation>
</comment>
<comment type="function">
    <text evidence="9">Catalyzes the phospholipid dependent N-acylation of the N-terminal cysteine of apolipoprotein, the last step in lipoprotein maturation.</text>
</comment>
<dbReference type="CDD" id="cd07571">
    <property type="entry name" value="ALP_N-acyl_transferase"/>
    <property type="match status" value="1"/>
</dbReference>
<name>A0ABS7RDP3_9HYPH</name>
<dbReference type="Pfam" id="PF00795">
    <property type="entry name" value="CN_hydrolase"/>
    <property type="match status" value="1"/>
</dbReference>
<keyword evidence="8 9" id="KW-0012">Acyltransferase</keyword>
<proteinExistence type="inferred from homology"/>
<evidence type="ECO:0000256" key="7">
    <source>
        <dbReference type="ARBA" id="ARBA00023136"/>
    </source>
</evidence>
<feature type="transmembrane region" description="Helical" evidence="9">
    <location>
        <begin position="70"/>
        <end position="93"/>
    </location>
</feature>
<comment type="caution">
    <text evidence="11">The sequence shown here is derived from an EMBL/GenBank/DDBJ whole genome shotgun (WGS) entry which is preliminary data.</text>
</comment>
<feature type="transmembrane region" description="Helical" evidence="9">
    <location>
        <begin position="148"/>
        <end position="167"/>
    </location>
</feature>
<evidence type="ECO:0000313" key="12">
    <source>
        <dbReference type="Proteomes" id="UP000777661"/>
    </source>
</evidence>
<dbReference type="HAMAP" id="MF_01148">
    <property type="entry name" value="Lnt"/>
    <property type="match status" value="1"/>
</dbReference>
<dbReference type="SUPFAM" id="SSF56317">
    <property type="entry name" value="Carbon-nitrogen hydrolase"/>
    <property type="match status" value="1"/>
</dbReference>
<dbReference type="PROSITE" id="PS50263">
    <property type="entry name" value="CN_HYDROLASE"/>
    <property type="match status" value="1"/>
</dbReference>
<feature type="transmembrane region" description="Helical" evidence="9">
    <location>
        <begin position="105"/>
        <end position="128"/>
    </location>
</feature>
<evidence type="ECO:0000256" key="1">
    <source>
        <dbReference type="ARBA" id="ARBA00004651"/>
    </source>
</evidence>
<keyword evidence="12" id="KW-1185">Reference proteome</keyword>
<keyword evidence="4 9" id="KW-0808">Transferase</keyword>
<evidence type="ECO:0000256" key="6">
    <source>
        <dbReference type="ARBA" id="ARBA00022989"/>
    </source>
</evidence>
<feature type="transmembrane region" description="Helical" evidence="9">
    <location>
        <begin position="179"/>
        <end position="199"/>
    </location>
</feature>
<dbReference type="InterPro" id="IPR036526">
    <property type="entry name" value="C-N_Hydrolase_sf"/>
</dbReference>
<evidence type="ECO:0000313" key="11">
    <source>
        <dbReference type="EMBL" id="MBY8919018.1"/>
    </source>
</evidence>
<dbReference type="InterPro" id="IPR003010">
    <property type="entry name" value="C-N_Hydrolase"/>
</dbReference>
<protein>
    <recommendedName>
        <fullName evidence="9">Apolipoprotein N-acyltransferase</fullName>
        <shortName evidence="9">ALP N-acyltransferase</shortName>
        <ecNumber evidence="9">2.3.1.269</ecNumber>
    </recommendedName>
</protein>
<evidence type="ECO:0000256" key="4">
    <source>
        <dbReference type="ARBA" id="ARBA00022679"/>
    </source>
</evidence>
<dbReference type="EMBL" id="JAHSQO010000009">
    <property type="protein sequence ID" value="MBY8919018.1"/>
    <property type="molecule type" value="Genomic_DNA"/>
</dbReference>
<dbReference type="InterPro" id="IPR045378">
    <property type="entry name" value="LNT_N"/>
</dbReference>
<dbReference type="Pfam" id="PF20154">
    <property type="entry name" value="LNT_N"/>
    <property type="match status" value="1"/>
</dbReference>
<feature type="domain" description="CN hydrolase" evidence="10">
    <location>
        <begin position="216"/>
        <end position="456"/>
    </location>
</feature>
<dbReference type="PANTHER" id="PTHR38686">
    <property type="entry name" value="APOLIPOPROTEIN N-ACYLTRANSFERASE"/>
    <property type="match status" value="1"/>
</dbReference>
<evidence type="ECO:0000259" key="10">
    <source>
        <dbReference type="PROSITE" id="PS50263"/>
    </source>
</evidence>
<dbReference type="NCBIfam" id="TIGR00546">
    <property type="entry name" value="lnt"/>
    <property type="match status" value="1"/>
</dbReference>
<evidence type="ECO:0000256" key="2">
    <source>
        <dbReference type="ARBA" id="ARBA00010065"/>
    </source>
</evidence>
<dbReference type="PANTHER" id="PTHR38686:SF1">
    <property type="entry name" value="APOLIPOPROTEIN N-ACYLTRANSFERASE"/>
    <property type="match status" value="1"/>
</dbReference>
<evidence type="ECO:0000256" key="3">
    <source>
        <dbReference type="ARBA" id="ARBA00022475"/>
    </source>
</evidence>
<evidence type="ECO:0000256" key="5">
    <source>
        <dbReference type="ARBA" id="ARBA00022692"/>
    </source>
</evidence>
<keyword evidence="7 9" id="KW-0472">Membrane</keyword>
<feature type="transmembrane region" description="Helical" evidence="9">
    <location>
        <begin position="6"/>
        <end position="28"/>
    </location>
</feature>
<reference evidence="11 12" key="1">
    <citation type="submission" date="2021-06" db="EMBL/GenBank/DDBJ databases">
        <title>Nitratireductor porphyridii sp. nov., isolated from a small marine red alga, Porphyridium purpureum in South Korea.</title>
        <authorList>
            <person name="Kim K.H."/>
            <person name="Kristyanto S."/>
            <person name="Jeon C.O."/>
        </authorList>
    </citation>
    <scope>NUCLEOTIDE SEQUENCE [LARGE SCALE GENOMIC DNA]</scope>
    <source>
        <strain evidence="11 12">R6</strain>
    </source>
</reference>
<keyword evidence="5 9" id="KW-0812">Transmembrane</keyword>
<dbReference type="RefSeq" id="WP_223006732.1">
    <property type="nucleotide sequence ID" value="NZ_CBDDPV010000002.1"/>
</dbReference>
<evidence type="ECO:0000256" key="8">
    <source>
        <dbReference type="ARBA" id="ARBA00023315"/>
    </source>
</evidence>
<comment type="similarity">
    <text evidence="2 9">Belongs to the CN hydrolase family. Apolipoprotein N-acyltransferase subfamily.</text>
</comment>
<accession>A0ABS7RDP3</accession>
<feature type="transmembrane region" description="Helical" evidence="9">
    <location>
        <begin position="35"/>
        <end position="58"/>
    </location>
</feature>
<comment type="pathway">
    <text evidence="9">Protein modification; lipoprotein biosynthesis (N-acyl transfer).</text>
</comment>
<dbReference type="Gene3D" id="3.60.110.10">
    <property type="entry name" value="Carbon-nitrogen hydrolase"/>
    <property type="match status" value="1"/>
</dbReference>
<gene>
    <name evidence="9 11" type="primary">lnt</name>
    <name evidence="11" type="ORF">KVG22_20655</name>
</gene>
<organism evidence="11 12">
    <name type="scientific">Nitratireductor rhodophyticola</name>
    <dbReference type="NCBI Taxonomy" id="2854036"/>
    <lineage>
        <taxon>Bacteria</taxon>
        <taxon>Pseudomonadati</taxon>
        <taxon>Pseudomonadota</taxon>
        <taxon>Alphaproteobacteria</taxon>
        <taxon>Hyphomicrobiales</taxon>
        <taxon>Phyllobacteriaceae</taxon>
        <taxon>Nitratireductor</taxon>
    </lineage>
</organism>
<dbReference type="InterPro" id="IPR004563">
    <property type="entry name" value="Apolipo_AcylTrfase"/>
</dbReference>
<evidence type="ECO:0000256" key="9">
    <source>
        <dbReference type="HAMAP-Rule" id="MF_01148"/>
    </source>
</evidence>
<dbReference type="Proteomes" id="UP000777661">
    <property type="component" value="Unassembled WGS sequence"/>
</dbReference>